<dbReference type="Gene3D" id="1.10.540.10">
    <property type="entry name" value="Acyl-CoA dehydrogenase/oxidase, N-terminal domain"/>
    <property type="match status" value="1"/>
</dbReference>
<dbReference type="GO" id="GO:0003995">
    <property type="term" value="F:acyl-CoA dehydrogenase activity"/>
    <property type="evidence" value="ECO:0007669"/>
    <property type="project" value="TreeGrafter"/>
</dbReference>
<dbReference type="GO" id="GO:0050660">
    <property type="term" value="F:flavin adenine dinucleotide binding"/>
    <property type="evidence" value="ECO:0007669"/>
    <property type="project" value="InterPro"/>
</dbReference>
<evidence type="ECO:0000256" key="3">
    <source>
        <dbReference type="ARBA" id="ARBA00011881"/>
    </source>
</evidence>
<evidence type="ECO:0000313" key="7">
    <source>
        <dbReference type="EMBL" id="SDO63326.1"/>
    </source>
</evidence>
<reference evidence="7 8" key="1">
    <citation type="submission" date="2016-10" db="EMBL/GenBank/DDBJ databases">
        <authorList>
            <person name="de Groot N.N."/>
        </authorList>
    </citation>
    <scope>NUCLEOTIDE SEQUENCE [LARGE SCALE GENOMIC DNA]</scope>
    <source>
        <strain evidence="7 8">DSM 12130</strain>
    </source>
</reference>
<evidence type="ECO:0000256" key="4">
    <source>
        <dbReference type="ARBA" id="ARBA00022630"/>
    </source>
</evidence>
<keyword evidence="8" id="KW-1185">Reference proteome</keyword>
<comment type="similarity">
    <text evidence="2">Belongs to the acyl-CoA dehydrogenase family.</text>
</comment>
<dbReference type="OrthoDB" id="5427839at2"/>
<evidence type="ECO:0000256" key="5">
    <source>
        <dbReference type="ARBA" id="ARBA00022827"/>
    </source>
</evidence>
<dbReference type="EMBL" id="FNJI01000004">
    <property type="protein sequence ID" value="SDO63326.1"/>
    <property type="molecule type" value="Genomic_DNA"/>
</dbReference>
<name>A0A1H0L5L7_9BACT</name>
<dbReference type="SUPFAM" id="SSF47203">
    <property type="entry name" value="Acyl-CoA dehydrogenase C-terminal domain-like"/>
    <property type="match status" value="1"/>
</dbReference>
<dbReference type="RefSeq" id="WP_092219785.1">
    <property type="nucleotide sequence ID" value="NZ_FNJI01000004.1"/>
</dbReference>
<dbReference type="SUPFAM" id="SSF56645">
    <property type="entry name" value="Acyl-CoA dehydrogenase NM domain-like"/>
    <property type="match status" value="1"/>
</dbReference>
<dbReference type="AlphaFoldDB" id="A0A1H0L5L7"/>
<comment type="subunit">
    <text evidence="3">Homotetramer.</text>
</comment>
<evidence type="ECO:0000256" key="1">
    <source>
        <dbReference type="ARBA" id="ARBA00001974"/>
    </source>
</evidence>
<dbReference type="GO" id="GO:0005886">
    <property type="term" value="C:plasma membrane"/>
    <property type="evidence" value="ECO:0007669"/>
    <property type="project" value="TreeGrafter"/>
</dbReference>
<dbReference type="Gene3D" id="1.20.140.10">
    <property type="entry name" value="Butyryl-CoA Dehydrogenase, subunit A, domain 3"/>
    <property type="match status" value="1"/>
</dbReference>
<dbReference type="PANTHER" id="PTHR43884:SF19">
    <property type="entry name" value="ACYL-COA DEHYDROGENASE FADE4-RELATED"/>
    <property type="match status" value="1"/>
</dbReference>
<dbReference type="InterPro" id="IPR046373">
    <property type="entry name" value="Acyl-CoA_Oxase/DH_mid-dom_sf"/>
</dbReference>
<gene>
    <name evidence="7" type="ORF">SAMN05660330_00671</name>
</gene>
<organism evidence="7 8">
    <name type="scientific">Desulforhopalus singaporensis</name>
    <dbReference type="NCBI Taxonomy" id="91360"/>
    <lineage>
        <taxon>Bacteria</taxon>
        <taxon>Pseudomonadati</taxon>
        <taxon>Thermodesulfobacteriota</taxon>
        <taxon>Desulfobulbia</taxon>
        <taxon>Desulfobulbales</taxon>
        <taxon>Desulfocapsaceae</taxon>
        <taxon>Desulforhopalus</taxon>
    </lineage>
</organism>
<dbReference type="Proteomes" id="UP000199073">
    <property type="component" value="Unassembled WGS sequence"/>
</dbReference>
<dbReference type="Gene3D" id="2.40.110.10">
    <property type="entry name" value="Butyryl-CoA Dehydrogenase, subunit A, domain 2"/>
    <property type="match status" value="1"/>
</dbReference>
<dbReference type="InterPro" id="IPR036250">
    <property type="entry name" value="AcylCo_DH-like_C"/>
</dbReference>
<accession>A0A1H0L5L7</accession>
<dbReference type="Pfam" id="PF00441">
    <property type="entry name" value="Acyl-CoA_dh_1"/>
    <property type="match status" value="1"/>
</dbReference>
<dbReference type="InterPro" id="IPR009100">
    <property type="entry name" value="AcylCoA_DH/oxidase_NM_dom_sf"/>
</dbReference>
<evidence type="ECO:0000256" key="2">
    <source>
        <dbReference type="ARBA" id="ARBA00009347"/>
    </source>
</evidence>
<dbReference type="CDD" id="cd00567">
    <property type="entry name" value="ACAD"/>
    <property type="match status" value="1"/>
</dbReference>
<keyword evidence="4" id="KW-0285">Flavoprotein</keyword>
<evidence type="ECO:0000313" key="8">
    <source>
        <dbReference type="Proteomes" id="UP000199073"/>
    </source>
</evidence>
<feature type="domain" description="Acyl-CoA dehydrogenase/oxidase C-terminal" evidence="6">
    <location>
        <begin position="240"/>
        <end position="388"/>
    </location>
</feature>
<dbReference type="PANTHER" id="PTHR43884">
    <property type="entry name" value="ACYL-COA DEHYDROGENASE"/>
    <property type="match status" value="1"/>
</dbReference>
<comment type="cofactor">
    <cofactor evidence="1">
        <name>FAD</name>
        <dbReference type="ChEBI" id="CHEBI:57692"/>
    </cofactor>
</comment>
<dbReference type="InterPro" id="IPR009075">
    <property type="entry name" value="AcylCo_DH/oxidase_C"/>
</dbReference>
<keyword evidence="5" id="KW-0274">FAD</keyword>
<protein>
    <submittedName>
        <fullName evidence="7">Acyl-CoA dehydrogenase</fullName>
    </submittedName>
</protein>
<evidence type="ECO:0000259" key="6">
    <source>
        <dbReference type="Pfam" id="PF00441"/>
    </source>
</evidence>
<dbReference type="InterPro" id="IPR037069">
    <property type="entry name" value="AcylCoA_DH/ox_N_sf"/>
</dbReference>
<sequence>MELLNPKKYERRHNDEKTRELALKTIDFFESKGLKQIKEDDQAMVWYQDFLDFIKKEQLFAHFLTPAKYSCVGGRWDMYRISEFNEILGFYGLCYWYCWQVSILGLGPIWMGQNEEVKTRTGELLAKGGVFAFGLSEQAHGADLYSSEMKLKPVDDGNYLAEGEKYYIGNGNCAALVSTFGKFADTGEYVFFVVDPEQQQYQCVKKIDTSGVRQAYVAQYALNDYPISKKDIVSTGKLAWDSSLNTINVGKFELGCASIGIATHCLYEAVNHAASRNLYGKYVTDFPHVQRIFTESYARLIAMKLFAFRAADYMRAASDEDRRYLLFNPVVKMKVTGQGETVVRLLHEIVAAKGFEQDTYFEMALRDIGMLPKLEGTEHVNMALIIKFVKNYFFGAVDYPEVGRMDGTDDDSYLFNQKTGGLSSICFPDYGLAYQSFDSENVNMFREQVELFRNLLVTAPPNEGQARDIDYMLAAGELFTLIVYGQLILENSAIYNTDADVIEQIFSFMVRDFSEYSLRMVLNYENSPAQQEIFRQMIKKPVRDEECFARVWRKVYDLRGQYTMND</sequence>
<dbReference type="STRING" id="91360.SAMN05660330_00671"/>
<proteinExistence type="inferred from homology"/>